<keyword evidence="3" id="KW-1185">Reference proteome</keyword>
<feature type="region of interest" description="Disordered" evidence="1">
    <location>
        <begin position="1"/>
        <end position="29"/>
    </location>
</feature>
<proteinExistence type="predicted"/>
<dbReference type="EMBL" id="KQ964245">
    <property type="protein sequence ID" value="KXJ97455.1"/>
    <property type="molecule type" value="Genomic_DNA"/>
</dbReference>
<name>A0A136JJX2_9PEZI</name>
<reference evidence="3" key="1">
    <citation type="submission" date="2016-02" db="EMBL/GenBank/DDBJ databases">
        <title>Draft genome sequence of Microdochium bolleyi, a fungal endophyte of beachgrass.</title>
        <authorList>
            <consortium name="DOE Joint Genome Institute"/>
            <person name="David A.S."/>
            <person name="May G."/>
            <person name="Haridas S."/>
            <person name="Lim J."/>
            <person name="Wang M."/>
            <person name="Labutti K."/>
            <person name="Lipzen A."/>
            <person name="Barry K."/>
            <person name="Grigoriev I.V."/>
        </authorList>
    </citation>
    <scope>NUCLEOTIDE SEQUENCE [LARGE SCALE GENOMIC DNA]</scope>
    <source>
        <strain evidence="3">J235TASD1</strain>
    </source>
</reference>
<gene>
    <name evidence="2" type="ORF">Micbo1qcDRAFT_171138</name>
</gene>
<evidence type="ECO:0000256" key="1">
    <source>
        <dbReference type="SAM" id="MobiDB-lite"/>
    </source>
</evidence>
<dbReference type="InParanoid" id="A0A136JJX2"/>
<feature type="compositionally biased region" description="Polar residues" evidence="1">
    <location>
        <begin position="1"/>
        <end position="28"/>
    </location>
</feature>
<evidence type="ECO:0000313" key="2">
    <source>
        <dbReference type="EMBL" id="KXJ97455.1"/>
    </source>
</evidence>
<evidence type="ECO:0000313" key="3">
    <source>
        <dbReference type="Proteomes" id="UP000070501"/>
    </source>
</evidence>
<dbReference type="AlphaFoldDB" id="A0A136JJX2"/>
<sequence>MPRYSFPSTHAMTSKLQRSQQPYDSSGTVDGVAQCAMTARTRLDTPTASEFGGRSLICLLSALLRFHMSGRGAQDNDWAVRDHDHQSHNLKRLWRTSRHVSNLTGADQVPLHQHVRVGVGVHRTLWRCRREEIRQLATTLAVSGMTLTVQAAGMYAVLMLGQSNNGHLEVRGLYPQYHICTCGTCLWRPPVDLEAVCPATRRPDADPD</sequence>
<organism evidence="2 3">
    <name type="scientific">Microdochium bolleyi</name>
    <dbReference type="NCBI Taxonomy" id="196109"/>
    <lineage>
        <taxon>Eukaryota</taxon>
        <taxon>Fungi</taxon>
        <taxon>Dikarya</taxon>
        <taxon>Ascomycota</taxon>
        <taxon>Pezizomycotina</taxon>
        <taxon>Sordariomycetes</taxon>
        <taxon>Xylariomycetidae</taxon>
        <taxon>Xylariales</taxon>
        <taxon>Microdochiaceae</taxon>
        <taxon>Microdochium</taxon>
    </lineage>
</organism>
<accession>A0A136JJX2</accession>
<dbReference type="Proteomes" id="UP000070501">
    <property type="component" value="Unassembled WGS sequence"/>
</dbReference>
<protein>
    <submittedName>
        <fullName evidence="2">Uncharacterized protein</fullName>
    </submittedName>
</protein>